<evidence type="ECO:0000256" key="1">
    <source>
        <dbReference type="SAM" id="Phobius"/>
    </source>
</evidence>
<dbReference type="RefSeq" id="WP_076173108.1">
    <property type="nucleotide sequence ID" value="NZ_MRTP01000007.1"/>
</dbReference>
<dbReference type="EMBL" id="MRTP01000007">
    <property type="protein sequence ID" value="OMF52286.1"/>
    <property type="molecule type" value="Genomic_DNA"/>
</dbReference>
<accession>A0A1R1EKD1</accession>
<evidence type="ECO:0000313" key="2">
    <source>
        <dbReference type="EMBL" id="OMF52286.1"/>
    </source>
</evidence>
<dbReference type="STRING" id="297318.BK138_22890"/>
<organism evidence="2 3">
    <name type="scientific">Paenibacillus rhizosphaerae</name>
    <dbReference type="NCBI Taxonomy" id="297318"/>
    <lineage>
        <taxon>Bacteria</taxon>
        <taxon>Bacillati</taxon>
        <taxon>Bacillota</taxon>
        <taxon>Bacilli</taxon>
        <taxon>Bacillales</taxon>
        <taxon>Paenibacillaceae</taxon>
        <taxon>Paenibacillus</taxon>
    </lineage>
</organism>
<comment type="caution">
    <text evidence="2">The sequence shown here is derived from an EMBL/GenBank/DDBJ whole genome shotgun (WGS) entry which is preliminary data.</text>
</comment>
<evidence type="ECO:0008006" key="4">
    <source>
        <dbReference type="Google" id="ProtNLM"/>
    </source>
</evidence>
<keyword evidence="1" id="KW-0472">Membrane</keyword>
<gene>
    <name evidence="2" type="ORF">BK138_22890</name>
</gene>
<keyword evidence="1" id="KW-1133">Transmembrane helix</keyword>
<evidence type="ECO:0000313" key="3">
    <source>
        <dbReference type="Proteomes" id="UP000187172"/>
    </source>
</evidence>
<feature type="transmembrane region" description="Helical" evidence="1">
    <location>
        <begin position="113"/>
        <end position="134"/>
    </location>
</feature>
<dbReference type="AlphaFoldDB" id="A0A1R1EKD1"/>
<sequence>MKKYKFFTNLDQEEQWLNDMARQGYTLVRKSFGYQFERSVPEEANYRIDFRTFKNQRDFEDYVALFEDSGWTHVAGTKGSGAQYFKQNGDQGNEDIFSDADSKAARYKRISDMWMTLCCCFIPIFAALISTDAIDASVILKPQSLYYTPGLWEMSGPRFWQALLFETPFALFRGIVWMVIPVMIIVYSVFAYKAKKEYDKSQQQ</sequence>
<feature type="transmembrane region" description="Helical" evidence="1">
    <location>
        <begin position="170"/>
        <end position="192"/>
    </location>
</feature>
<name>A0A1R1EKD1_9BACL</name>
<dbReference type="Proteomes" id="UP000187172">
    <property type="component" value="Unassembled WGS sequence"/>
</dbReference>
<reference evidence="2 3" key="1">
    <citation type="submission" date="2016-11" db="EMBL/GenBank/DDBJ databases">
        <title>Paenibacillus species isolates.</title>
        <authorList>
            <person name="Beno S.M."/>
        </authorList>
    </citation>
    <scope>NUCLEOTIDE SEQUENCE [LARGE SCALE GENOMIC DNA]</scope>
    <source>
        <strain evidence="2 3">FSL R5-0378</strain>
    </source>
</reference>
<protein>
    <recommendedName>
        <fullName evidence="4">DUF2812 domain-containing protein</fullName>
    </recommendedName>
</protein>
<dbReference type="InterPro" id="IPR021359">
    <property type="entry name" value="DUF2812"/>
</dbReference>
<keyword evidence="3" id="KW-1185">Reference proteome</keyword>
<proteinExistence type="predicted"/>
<keyword evidence="1" id="KW-0812">Transmembrane</keyword>
<dbReference type="Pfam" id="PF11193">
    <property type="entry name" value="DUF2812"/>
    <property type="match status" value="1"/>
</dbReference>